<dbReference type="InterPro" id="IPR000477">
    <property type="entry name" value="RT_dom"/>
</dbReference>
<reference evidence="3" key="1">
    <citation type="journal article" date="2022" name="Int. J. Mol. Sci.">
        <title>Draft Genome of Tanacetum Coccineum: Genomic Comparison of Closely Related Tanacetum-Family Plants.</title>
        <authorList>
            <person name="Yamashiro T."/>
            <person name="Shiraishi A."/>
            <person name="Nakayama K."/>
            <person name="Satake H."/>
        </authorList>
    </citation>
    <scope>NUCLEOTIDE SEQUENCE</scope>
</reference>
<dbReference type="InterPro" id="IPR050951">
    <property type="entry name" value="Retrovirus_Pol_polyprotein"/>
</dbReference>
<evidence type="ECO:0000313" key="4">
    <source>
        <dbReference type="Proteomes" id="UP001151760"/>
    </source>
</evidence>
<dbReference type="Gene3D" id="3.30.420.10">
    <property type="entry name" value="Ribonuclease H-like superfamily/Ribonuclease H"/>
    <property type="match status" value="1"/>
</dbReference>
<gene>
    <name evidence="3" type="ORF">Tco_0938557</name>
</gene>
<dbReference type="Pfam" id="PF00078">
    <property type="entry name" value="RVT_1"/>
    <property type="match status" value="1"/>
</dbReference>
<keyword evidence="1" id="KW-0511">Multifunctional enzyme</keyword>
<proteinExistence type="predicted"/>
<dbReference type="Gene3D" id="3.10.10.10">
    <property type="entry name" value="HIV Type 1 Reverse Transcriptase, subunit A, domain 1"/>
    <property type="match status" value="1"/>
</dbReference>
<comment type="caution">
    <text evidence="3">The sequence shown here is derived from an EMBL/GenBank/DDBJ whole genome shotgun (WGS) entry which is preliminary data.</text>
</comment>
<sequence length="575" mass="65167">MGIVVSTIHRAIKFHTKKGIGTVLLADETDEVTKRARKMLAINKERVLSCVNAEEKIIVNDKYPDQTVTIGKQLPEHFKKELQNFLKSNADVFAWTHTDMTRISRTIMVEGKPFNMEHKINEYSPVKPIKQNKRGLGPDRNMAACKETEELTKSDGGWKMCVDFTDINKACSKDCYPLPEIDWKIESLSGFRLKCFLDAYMGYHQIQMAEEDENKTTFYTGEGVFCYKKMSFGLKNAGATYQRLVDKVFSHQIGRNLEAYVDDMLNPKKCSFGVEEGPFLGHLITKQGIKANPSKVKAVTDLDQPRTLKDIQSLNGKLAALSRFLSKGAERSLAFFKVLKGCKDKKSIQWTTEADKALEKMKKLVQALPTLTAPRVGETLTMHLAASKESISVVLAAKRNEGWTPIYFVSRVLQGAELNYPALEKLVLALVHAARRLRRYFQAHTITVLTNTPIKQMLTGPEKTGRVAKWAIELGEHDIVFLRRNEKETPADFLVEIPFEDNEKKEKPKEVPDLNSKWRLYTDEASNSDRSGAGLMLIDPEGKEHTYALRFEFETTNNKAKYEALLAGLRIAQEM</sequence>
<dbReference type="Pfam" id="PF17919">
    <property type="entry name" value="RT_RNaseH_2"/>
    <property type="match status" value="1"/>
</dbReference>
<dbReference type="InterPro" id="IPR043128">
    <property type="entry name" value="Rev_trsase/Diguanyl_cyclase"/>
</dbReference>
<protein>
    <submittedName>
        <fullName evidence="3">Reverse transcriptase domain-containing protein</fullName>
    </submittedName>
</protein>
<dbReference type="InterPro" id="IPR036397">
    <property type="entry name" value="RNaseH_sf"/>
</dbReference>
<keyword evidence="3" id="KW-0695">RNA-directed DNA polymerase</keyword>
<feature type="domain" description="RNase H type-1" evidence="2">
    <location>
        <begin position="514"/>
        <end position="575"/>
    </location>
</feature>
<dbReference type="SUPFAM" id="SSF56672">
    <property type="entry name" value="DNA/RNA polymerases"/>
    <property type="match status" value="1"/>
</dbReference>
<dbReference type="InterPro" id="IPR002156">
    <property type="entry name" value="RNaseH_domain"/>
</dbReference>
<name>A0ABQ5DID7_9ASTR</name>
<keyword evidence="3" id="KW-0548">Nucleotidyltransferase</keyword>
<organism evidence="3 4">
    <name type="scientific">Tanacetum coccineum</name>
    <dbReference type="NCBI Taxonomy" id="301880"/>
    <lineage>
        <taxon>Eukaryota</taxon>
        <taxon>Viridiplantae</taxon>
        <taxon>Streptophyta</taxon>
        <taxon>Embryophyta</taxon>
        <taxon>Tracheophyta</taxon>
        <taxon>Spermatophyta</taxon>
        <taxon>Magnoliopsida</taxon>
        <taxon>eudicotyledons</taxon>
        <taxon>Gunneridae</taxon>
        <taxon>Pentapetalae</taxon>
        <taxon>asterids</taxon>
        <taxon>campanulids</taxon>
        <taxon>Asterales</taxon>
        <taxon>Asteraceae</taxon>
        <taxon>Asteroideae</taxon>
        <taxon>Anthemideae</taxon>
        <taxon>Anthemidinae</taxon>
        <taxon>Tanacetum</taxon>
    </lineage>
</organism>
<dbReference type="PANTHER" id="PTHR37984">
    <property type="entry name" value="PROTEIN CBG26694"/>
    <property type="match status" value="1"/>
</dbReference>
<dbReference type="PROSITE" id="PS50879">
    <property type="entry name" value="RNASE_H_1"/>
    <property type="match status" value="1"/>
</dbReference>
<dbReference type="EMBL" id="BQNB010015323">
    <property type="protein sequence ID" value="GJT38692.1"/>
    <property type="molecule type" value="Genomic_DNA"/>
</dbReference>
<keyword evidence="3" id="KW-0808">Transferase</keyword>
<dbReference type="Gene3D" id="3.30.70.270">
    <property type="match status" value="2"/>
</dbReference>
<accession>A0ABQ5DID7</accession>
<dbReference type="InterPro" id="IPR041577">
    <property type="entry name" value="RT_RNaseH_2"/>
</dbReference>
<evidence type="ECO:0000313" key="3">
    <source>
        <dbReference type="EMBL" id="GJT38692.1"/>
    </source>
</evidence>
<evidence type="ECO:0000256" key="1">
    <source>
        <dbReference type="ARBA" id="ARBA00023268"/>
    </source>
</evidence>
<reference evidence="3" key="2">
    <citation type="submission" date="2022-01" db="EMBL/GenBank/DDBJ databases">
        <authorList>
            <person name="Yamashiro T."/>
            <person name="Shiraishi A."/>
            <person name="Satake H."/>
            <person name="Nakayama K."/>
        </authorList>
    </citation>
    <scope>NUCLEOTIDE SEQUENCE</scope>
</reference>
<dbReference type="PANTHER" id="PTHR37984:SF5">
    <property type="entry name" value="PROTEIN NYNRIN-LIKE"/>
    <property type="match status" value="1"/>
</dbReference>
<evidence type="ECO:0000259" key="2">
    <source>
        <dbReference type="PROSITE" id="PS50879"/>
    </source>
</evidence>
<dbReference type="InterPro" id="IPR012337">
    <property type="entry name" value="RNaseH-like_sf"/>
</dbReference>
<dbReference type="CDD" id="cd01647">
    <property type="entry name" value="RT_LTR"/>
    <property type="match status" value="1"/>
</dbReference>
<dbReference type="InterPro" id="IPR043502">
    <property type="entry name" value="DNA/RNA_pol_sf"/>
</dbReference>
<dbReference type="SUPFAM" id="SSF53098">
    <property type="entry name" value="Ribonuclease H-like"/>
    <property type="match status" value="1"/>
</dbReference>
<dbReference type="Proteomes" id="UP001151760">
    <property type="component" value="Unassembled WGS sequence"/>
</dbReference>
<dbReference type="GO" id="GO:0003964">
    <property type="term" value="F:RNA-directed DNA polymerase activity"/>
    <property type="evidence" value="ECO:0007669"/>
    <property type="project" value="UniProtKB-KW"/>
</dbReference>
<keyword evidence="4" id="KW-1185">Reference proteome</keyword>